<organism evidence="2">
    <name type="scientific">Ixodes ricinus</name>
    <name type="common">Common tick</name>
    <name type="synonym">Acarus ricinus</name>
    <dbReference type="NCBI Taxonomy" id="34613"/>
    <lineage>
        <taxon>Eukaryota</taxon>
        <taxon>Metazoa</taxon>
        <taxon>Ecdysozoa</taxon>
        <taxon>Arthropoda</taxon>
        <taxon>Chelicerata</taxon>
        <taxon>Arachnida</taxon>
        <taxon>Acari</taxon>
        <taxon>Parasitiformes</taxon>
        <taxon>Ixodida</taxon>
        <taxon>Ixodoidea</taxon>
        <taxon>Ixodidae</taxon>
        <taxon>Ixodinae</taxon>
        <taxon>Ixodes</taxon>
    </lineage>
</organism>
<dbReference type="EMBL" id="GIFC01001737">
    <property type="protein sequence ID" value="MXU83820.1"/>
    <property type="molecule type" value="Transcribed_RNA"/>
</dbReference>
<keyword evidence="1" id="KW-0732">Signal</keyword>
<evidence type="ECO:0000313" key="2">
    <source>
        <dbReference type="EMBL" id="MXU83820.1"/>
    </source>
</evidence>
<feature type="chain" id="PRO_5025472762" evidence="1">
    <location>
        <begin position="29"/>
        <end position="77"/>
    </location>
</feature>
<sequence>MRAAGRSLRFSASSASFLLLTMLRRCTCCESVGHSKEVLCCSHPVGPLLFFFFNVPHLNPFLHLFLPPPPPPFQFLN</sequence>
<protein>
    <submittedName>
        <fullName evidence="2">Putative secreted protein</fullName>
    </submittedName>
</protein>
<reference evidence="2" key="1">
    <citation type="submission" date="2019-12" db="EMBL/GenBank/DDBJ databases">
        <title>An insight into the sialome of adult female Ixodes ricinus ticks feeding for 6 days.</title>
        <authorList>
            <person name="Perner J."/>
            <person name="Ribeiro J.M.C."/>
        </authorList>
    </citation>
    <scope>NUCLEOTIDE SEQUENCE</scope>
    <source>
        <strain evidence="2">Semi-engorged</strain>
        <tissue evidence="2">Salivary glands</tissue>
    </source>
</reference>
<accession>A0A6B0U548</accession>
<proteinExistence type="predicted"/>
<name>A0A6B0U548_IXORI</name>
<evidence type="ECO:0000256" key="1">
    <source>
        <dbReference type="SAM" id="SignalP"/>
    </source>
</evidence>
<feature type="signal peptide" evidence="1">
    <location>
        <begin position="1"/>
        <end position="28"/>
    </location>
</feature>
<dbReference type="AlphaFoldDB" id="A0A6B0U548"/>